<gene>
    <name evidence="1" type="ORF">TSIB3V08_LOCUS11391</name>
</gene>
<reference evidence="1" key="1">
    <citation type="submission" date="2020-11" db="EMBL/GenBank/DDBJ databases">
        <authorList>
            <person name="Tran Van P."/>
        </authorList>
    </citation>
    <scope>NUCLEOTIDE SEQUENCE</scope>
</reference>
<name>A0A7R9G518_TIMSH</name>
<evidence type="ECO:0000313" key="1">
    <source>
        <dbReference type="EMBL" id="CAD7267384.1"/>
    </source>
</evidence>
<proteinExistence type="predicted"/>
<protein>
    <submittedName>
        <fullName evidence="1">Uncharacterized protein</fullName>
    </submittedName>
</protein>
<organism evidence="1">
    <name type="scientific">Timema shepardi</name>
    <name type="common">Walking stick</name>
    <dbReference type="NCBI Taxonomy" id="629360"/>
    <lineage>
        <taxon>Eukaryota</taxon>
        <taxon>Metazoa</taxon>
        <taxon>Ecdysozoa</taxon>
        <taxon>Arthropoda</taxon>
        <taxon>Hexapoda</taxon>
        <taxon>Insecta</taxon>
        <taxon>Pterygota</taxon>
        <taxon>Neoptera</taxon>
        <taxon>Polyneoptera</taxon>
        <taxon>Phasmatodea</taxon>
        <taxon>Timematodea</taxon>
        <taxon>Timematoidea</taxon>
        <taxon>Timematidae</taxon>
        <taxon>Timema</taxon>
    </lineage>
</organism>
<sequence length="326" mass="36275">MSDSCQSLMYQFKISVSSISVIIPEVCVAIFKALYGYVKESLKRSQRLQYKVELEEVNTHLRGGRVESYLGKTTPVHLTVDSNLDIPVLSSRAQHDKRVSQLRHRGGTPPSDIAESEEIWPVASSYPSIPPSDITESEDIWPVAPSYPSTTPSDITESEEIWPVAPSYPRTPPSDITESEEIWPYSDINTICWHGRQLFWGYNQLAQKLPAEQPKYISYSSPVASLVLTDSSQLTSDNQHLGIYNSPMTSLVLTDSSQLTSDSQHLVSCELSVSTKEAMGLLYIPKCRLSEVSCELSLSTKEAMGLLYIPKCRLSEVSCELSVSTK</sequence>
<accession>A0A7R9G518</accession>
<dbReference type="EMBL" id="OC009076">
    <property type="protein sequence ID" value="CAD7267384.1"/>
    <property type="molecule type" value="Genomic_DNA"/>
</dbReference>
<dbReference type="AlphaFoldDB" id="A0A7R9G518"/>